<dbReference type="Proteomes" id="UP001549366">
    <property type="component" value="Unassembled WGS sequence"/>
</dbReference>
<evidence type="ECO:0000313" key="1">
    <source>
        <dbReference type="EMBL" id="MET4754820.1"/>
    </source>
</evidence>
<organism evidence="1 2">
    <name type="scientific">Endozoicomonas lisbonensis</name>
    <dbReference type="NCBI Taxonomy" id="3120522"/>
    <lineage>
        <taxon>Bacteria</taxon>
        <taxon>Pseudomonadati</taxon>
        <taxon>Pseudomonadota</taxon>
        <taxon>Gammaproteobacteria</taxon>
        <taxon>Oceanospirillales</taxon>
        <taxon>Endozoicomonadaceae</taxon>
        <taxon>Endozoicomonas</taxon>
    </lineage>
</organism>
<sequence>MPVKFRLTHPVSGQQTWMFAPDKHKQNQRLSQTENEDEATHFSEIPYAGVNRASYYMVTGGTLYLDKQNSNSHLFLNAPIGNVQTSLIYAWRINEDTRLMEAIREPVAQEAFSVVKAKRSPARFDGTVEENIKYNKLNCAAFDKRNALIVEKIIVR</sequence>
<dbReference type="RefSeq" id="WP_354011622.1">
    <property type="nucleotide sequence ID" value="NZ_JBEWTA010000003.1"/>
</dbReference>
<accession>A0ABV2SAN0</accession>
<dbReference type="EMBL" id="JBEWTB010000001">
    <property type="protein sequence ID" value="MET4754820.1"/>
    <property type="molecule type" value="Genomic_DNA"/>
</dbReference>
<name>A0ABV2SAN0_9GAMM</name>
<comment type="caution">
    <text evidence="1">The sequence shown here is derived from an EMBL/GenBank/DDBJ whole genome shotgun (WGS) entry which is preliminary data.</text>
</comment>
<reference evidence="1 2" key="1">
    <citation type="submission" date="2024-06" db="EMBL/GenBank/DDBJ databases">
        <title>Genomic Encyclopedia of Type Strains, Phase V (KMG-V): Genome sequencing to study the core and pangenomes of soil and plant-associated prokaryotes.</title>
        <authorList>
            <person name="Whitman W."/>
        </authorList>
    </citation>
    <scope>NUCLEOTIDE SEQUENCE [LARGE SCALE GENOMIC DNA]</scope>
    <source>
        <strain evidence="1 2">NE40</strain>
    </source>
</reference>
<gene>
    <name evidence="1" type="ORF">V5J35_000012</name>
</gene>
<keyword evidence="2" id="KW-1185">Reference proteome</keyword>
<evidence type="ECO:0000313" key="2">
    <source>
        <dbReference type="Proteomes" id="UP001549366"/>
    </source>
</evidence>
<proteinExistence type="predicted"/>
<protein>
    <submittedName>
        <fullName evidence="1">Uncharacterized protein</fullName>
    </submittedName>
</protein>